<evidence type="ECO:0000256" key="7">
    <source>
        <dbReference type="SAM" id="SignalP"/>
    </source>
</evidence>
<dbReference type="InterPro" id="IPR013766">
    <property type="entry name" value="Thioredoxin_domain"/>
</dbReference>
<dbReference type="CDD" id="cd02966">
    <property type="entry name" value="TlpA_like_family"/>
    <property type="match status" value="1"/>
</dbReference>
<keyword evidence="7" id="KW-0732">Signal</keyword>
<dbReference type="PANTHER" id="PTHR42852">
    <property type="entry name" value="THIOL:DISULFIDE INTERCHANGE PROTEIN DSBE"/>
    <property type="match status" value="1"/>
</dbReference>
<evidence type="ECO:0000256" key="2">
    <source>
        <dbReference type="ARBA" id="ARBA00022748"/>
    </source>
</evidence>
<protein>
    <submittedName>
        <fullName evidence="9">Redoxin family protein</fullName>
    </submittedName>
</protein>
<dbReference type="PROSITE" id="PS51257">
    <property type="entry name" value="PROKAR_LIPOPROTEIN"/>
    <property type="match status" value="1"/>
</dbReference>
<keyword evidence="3" id="KW-0735">Signal-anchor</keyword>
<evidence type="ECO:0000259" key="8">
    <source>
        <dbReference type="PROSITE" id="PS51352"/>
    </source>
</evidence>
<dbReference type="InterPro" id="IPR050553">
    <property type="entry name" value="Thioredoxin_ResA/DsbE_sf"/>
</dbReference>
<dbReference type="InterPro" id="IPR036249">
    <property type="entry name" value="Thioredoxin-like_sf"/>
</dbReference>
<dbReference type="Proteomes" id="UP001219605">
    <property type="component" value="Chromosome"/>
</dbReference>
<proteinExistence type="predicted"/>
<evidence type="ECO:0000256" key="4">
    <source>
        <dbReference type="ARBA" id="ARBA00023157"/>
    </source>
</evidence>
<dbReference type="InterPro" id="IPR000866">
    <property type="entry name" value="AhpC/TSA"/>
</dbReference>
<reference evidence="9 10" key="1">
    <citation type="submission" date="2023-02" db="EMBL/GenBank/DDBJ databases">
        <authorList>
            <person name="Mo P."/>
        </authorList>
    </citation>
    <scope>NUCLEOTIDE SEQUENCE [LARGE SCALE GENOMIC DNA]</scope>
    <source>
        <strain evidence="9 10">HUAS 3</strain>
    </source>
</reference>
<feature type="compositionally biased region" description="Polar residues" evidence="6">
    <location>
        <begin position="22"/>
        <end position="39"/>
    </location>
</feature>
<keyword evidence="5" id="KW-0676">Redox-active center</keyword>
<dbReference type="EMBL" id="CP118615">
    <property type="protein sequence ID" value="WDZ85728.1"/>
    <property type="molecule type" value="Genomic_DNA"/>
</dbReference>
<feature type="signal peptide" evidence="7">
    <location>
        <begin position="1"/>
        <end position="29"/>
    </location>
</feature>
<evidence type="ECO:0000256" key="3">
    <source>
        <dbReference type="ARBA" id="ARBA00022968"/>
    </source>
</evidence>
<evidence type="ECO:0000313" key="9">
    <source>
        <dbReference type="EMBL" id="WDZ85728.1"/>
    </source>
</evidence>
<keyword evidence="2" id="KW-0201">Cytochrome c-type biogenesis</keyword>
<dbReference type="Pfam" id="PF00578">
    <property type="entry name" value="AhpC-TSA"/>
    <property type="match status" value="1"/>
</dbReference>
<evidence type="ECO:0000256" key="6">
    <source>
        <dbReference type="SAM" id="MobiDB-lite"/>
    </source>
</evidence>
<keyword evidence="4" id="KW-1015">Disulfide bond</keyword>
<dbReference type="SUPFAM" id="SSF52833">
    <property type="entry name" value="Thioredoxin-like"/>
    <property type="match status" value="1"/>
</dbReference>
<dbReference type="PANTHER" id="PTHR42852:SF6">
    <property type="entry name" value="THIOL:DISULFIDE INTERCHANGE PROTEIN DSBE"/>
    <property type="match status" value="1"/>
</dbReference>
<organism evidence="9 10">
    <name type="scientific">Micromonospora cathayae</name>
    <dbReference type="NCBI Taxonomy" id="3028804"/>
    <lineage>
        <taxon>Bacteria</taxon>
        <taxon>Bacillati</taxon>
        <taxon>Actinomycetota</taxon>
        <taxon>Actinomycetes</taxon>
        <taxon>Micromonosporales</taxon>
        <taxon>Micromonosporaceae</taxon>
        <taxon>Micromonospora</taxon>
    </lineage>
</organism>
<feature type="chain" id="PRO_5047037835" evidence="7">
    <location>
        <begin position="30"/>
        <end position="251"/>
    </location>
</feature>
<gene>
    <name evidence="9" type="ORF">PVK37_04580</name>
</gene>
<dbReference type="RefSeq" id="WP_275032471.1">
    <property type="nucleotide sequence ID" value="NZ_CP118615.1"/>
</dbReference>
<feature type="domain" description="Thioredoxin" evidence="8">
    <location>
        <begin position="94"/>
        <end position="246"/>
    </location>
</feature>
<dbReference type="Gene3D" id="3.40.30.10">
    <property type="entry name" value="Glutaredoxin"/>
    <property type="match status" value="1"/>
</dbReference>
<evidence type="ECO:0000256" key="1">
    <source>
        <dbReference type="ARBA" id="ARBA00004196"/>
    </source>
</evidence>
<evidence type="ECO:0000313" key="10">
    <source>
        <dbReference type="Proteomes" id="UP001219605"/>
    </source>
</evidence>
<sequence length="251" mass="25555">MNRRLAAALLLVPLLTAAGCTIGSSDRTAAPGASTSTSPFADCTTLTTPPSAAPASTGSPDPTVPPASAAGSAGPTASAGTGPTVTAGPPTPANTPATTAPSGGGSPDGTGRLLPDLRFACFTGGAEVALREVRGPAVLNLWASWCAPCRKELPAFQRLSDRMAGQAHVIGVNTYDDRSRAVSVGEDFGVTFPSLVDTDQRLQRELAPNVLPVTIFVDGQGRIRHQDVSGALDDARLAELVRRHLGLEVPA</sequence>
<dbReference type="InterPro" id="IPR017937">
    <property type="entry name" value="Thioredoxin_CS"/>
</dbReference>
<dbReference type="PROSITE" id="PS51352">
    <property type="entry name" value="THIOREDOXIN_2"/>
    <property type="match status" value="1"/>
</dbReference>
<comment type="subcellular location">
    <subcellularLocation>
        <location evidence="1">Cell envelope</location>
    </subcellularLocation>
</comment>
<feature type="compositionally biased region" description="Low complexity" evidence="6">
    <location>
        <begin position="44"/>
        <end position="101"/>
    </location>
</feature>
<keyword evidence="10" id="KW-1185">Reference proteome</keyword>
<keyword evidence="3" id="KW-0812">Transmembrane</keyword>
<name>A0ABY7ZTA9_9ACTN</name>
<evidence type="ECO:0000256" key="5">
    <source>
        <dbReference type="ARBA" id="ARBA00023284"/>
    </source>
</evidence>
<dbReference type="PROSITE" id="PS00194">
    <property type="entry name" value="THIOREDOXIN_1"/>
    <property type="match status" value="1"/>
</dbReference>
<feature type="region of interest" description="Disordered" evidence="6">
    <location>
        <begin position="22"/>
        <end position="111"/>
    </location>
</feature>
<accession>A0ABY7ZTA9</accession>